<dbReference type="EMBL" id="CAEKKB010000006">
    <property type="protein sequence ID" value="CAB4313703.1"/>
    <property type="molecule type" value="Genomic_DNA"/>
</dbReference>
<evidence type="ECO:0000313" key="2">
    <source>
        <dbReference type="Proteomes" id="UP000507245"/>
    </source>
</evidence>
<accession>A0A6J5XMV2</accession>
<name>A0A6J5XMV2_PRUAR</name>
<proteinExistence type="predicted"/>
<dbReference type="Proteomes" id="UP000507245">
    <property type="component" value="Unassembled WGS sequence"/>
</dbReference>
<keyword evidence="2" id="KW-1185">Reference proteome</keyword>
<reference evidence="2" key="1">
    <citation type="journal article" date="2020" name="Genome Biol.">
        <title>Gamete binning: chromosome-level and haplotype-resolved genome assembly enabled by high-throughput single-cell sequencing of gamete genomes.</title>
        <authorList>
            <person name="Campoy J.A."/>
            <person name="Sun H."/>
            <person name="Goel M."/>
            <person name="Jiao W.-B."/>
            <person name="Folz-Donahue K."/>
            <person name="Wang N."/>
            <person name="Rubio M."/>
            <person name="Liu C."/>
            <person name="Kukat C."/>
            <person name="Ruiz D."/>
            <person name="Huettel B."/>
            <person name="Schneeberger K."/>
        </authorList>
    </citation>
    <scope>NUCLEOTIDE SEQUENCE [LARGE SCALE GENOMIC DNA]</scope>
    <source>
        <strain evidence="2">cv. Rojo Pasion</strain>
    </source>
</reference>
<gene>
    <name evidence="1" type="ORF">ORAREDHAP_LOCUS37069</name>
</gene>
<evidence type="ECO:0000313" key="1">
    <source>
        <dbReference type="EMBL" id="CAB4313703.1"/>
    </source>
</evidence>
<dbReference type="AlphaFoldDB" id="A0A6J5XMV2"/>
<sequence>MKVEEKSGWQDGEGMVSMGWEWLLAIGKGWVVVVGGYSEEKSGWQDGEGMVSMGWGWLLAMGKG</sequence>
<organism evidence="1 2">
    <name type="scientific">Prunus armeniaca</name>
    <name type="common">Apricot</name>
    <name type="synonym">Armeniaca vulgaris</name>
    <dbReference type="NCBI Taxonomy" id="36596"/>
    <lineage>
        <taxon>Eukaryota</taxon>
        <taxon>Viridiplantae</taxon>
        <taxon>Streptophyta</taxon>
        <taxon>Embryophyta</taxon>
        <taxon>Tracheophyta</taxon>
        <taxon>Spermatophyta</taxon>
        <taxon>Magnoliopsida</taxon>
        <taxon>eudicotyledons</taxon>
        <taxon>Gunneridae</taxon>
        <taxon>Pentapetalae</taxon>
        <taxon>rosids</taxon>
        <taxon>fabids</taxon>
        <taxon>Rosales</taxon>
        <taxon>Rosaceae</taxon>
        <taxon>Amygdaloideae</taxon>
        <taxon>Amygdaleae</taxon>
        <taxon>Prunus</taxon>
    </lineage>
</organism>
<protein>
    <submittedName>
        <fullName evidence="1">Uncharacterized protein</fullName>
    </submittedName>
</protein>